<reference evidence="1" key="1">
    <citation type="journal article" date="2020" name="Stud. Mycol.">
        <title>101 Dothideomycetes genomes: a test case for predicting lifestyles and emergence of pathogens.</title>
        <authorList>
            <person name="Haridas S."/>
            <person name="Albert R."/>
            <person name="Binder M."/>
            <person name="Bloem J."/>
            <person name="Labutti K."/>
            <person name="Salamov A."/>
            <person name="Andreopoulos B."/>
            <person name="Baker S."/>
            <person name="Barry K."/>
            <person name="Bills G."/>
            <person name="Bluhm B."/>
            <person name="Cannon C."/>
            <person name="Castanera R."/>
            <person name="Culley D."/>
            <person name="Daum C."/>
            <person name="Ezra D."/>
            <person name="Gonzalez J."/>
            <person name="Henrissat B."/>
            <person name="Kuo A."/>
            <person name="Liang C."/>
            <person name="Lipzen A."/>
            <person name="Lutzoni F."/>
            <person name="Magnuson J."/>
            <person name="Mondo S."/>
            <person name="Nolan M."/>
            <person name="Ohm R."/>
            <person name="Pangilinan J."/>
            <person name="Park H.-J."/>
            <person name="Ramirez L."/>
            <person name="Alfaro M."/>
            <person name="Sun H."/>
            <person name="Tritt A."/>
            <person name="Yoshinaga Y."/>
            <person name="Zwiers L.-H."/>
            <person name="Turgeon B."/>
            <person name="Goodwin S."/>
            <person name="Spatafora J."/>
            <person name="Crous P."/>
            <person name="Grigoriev I."/>
        </authorList>
    </citation>
    <scope>NUCLEOTIDE SEQUENCE</scope>
    <source>
        <strain evidence="1">CBS 525.71</strain>
    </source>
</reference>
<sequence length="312" mass="35142">MGGRGRIKRQQVNTDDGWTVITHGLSKLSVGAKKGKGSSQRHNAAQTNSMPTAIVDGLTAEKMLQDFHNRTEKWKTTACAQHLKSVLVRREWDVNEAVCIGIGSFSRDWEHRHRAMWQLVLFMSVVSYLRESGPEVKLYAQEPAFADLDHKFLSLLSIHVCAEDIATYITPRSFVFSPFVDWYILLPIFLKGKDPVLYVGNEILDDYEAFAQSEEKRERLGECNELGREWLEKRDVVRLGEFEMHPHALNGMVVYWVEDENGGDNGLEASSKEKLDGSTIGQANDRGRMTGAEGQSEEAAGKNAEPEPKTEK</sequence>
<evidence type="ECO:0000313" key="2">
    <source>
        <dbReference type="Proteomes" id="UP000799754"/>
    </source>
</evidence>
<keyword evidence="2" id="KW-1185">Reference proteome</keyword>
<protein>
    <submittedName>
        <fullName evidence="1">Uncharacterized protein</fullName>
    </submittedName>
</protein>
<comment type="caution">
    <text evidence="1">The sequence shown here is derived from an EMBL/GenBank/DDBJ whole genome shotgun (WGS) entry which is preliminary data.</text>
</comment>
<organism evidence="1 2">
    <name type="scientific">Macroventuria anomochaeta</name>
    <dbReference type="NCBI Taxonomy" id="301207"/>
    <lineage>
        <taxon>Eukaryota</taxon>
        <taxon>Fungi</taxon>
        <taxon>Dikarya</taxon>
        <taxon>Ascomycota</taxon>
        <taxon>Pezizomycotina</taxon>
        <taxon>Dothideomycetes</taxon>
        <taxon>Pleosporomycetidae</taxon>
        <taxon>Pleosporales</taxon>
        <taxon>Pleosporineae</taxon>
        <taxon>Didymellaceae</taxon>
        <taxon>Macroventuria</taxon>
    </lineage>
</organism>
<evidence type="ECO:0000313" key="1">
    <source>
        <dbReference type="EMBL" id="KAF2631739.1"/>
    </source>
</evidence>
<dbReference type="EMBL" id="MU006704">
    <property type="protein sequence ID" value="KAF2631739.1"/>
    <property type="molecule type" value="Genomic_DNA"/>
</dbReference>
<proteinExistence type="predicted"/>
<dbReference type="Proteomes" id="UP000799754">
    <property type="component" value="Unassembled WGS sequence"/>
</dbReference>
<accession>A0ACB6SEK7</accession>
<gene>
    <name evidence="1" type="ORF">BU25DRAFT_488294</name>
</gene>
<name>A0ACB6SEK7_9PLEO</name>